<accession>A0AAF0WQG3</accession>
<dbReference type="GO" id="GO:0003723">
    <property type="term" value="F:RNA binding"/>
    <property type="evidence" value="ECO:0007669"/>
    <property type="project" value="UniProtKB-UniRule"/>
</dbReference>
<evidence type="ECO:0000259" key="3">
    <source>
        <dbReference type="SMART" id="SM00322"/>
    </source>
</evidence>
<dbReference type="InterPro" id="IPR036612">
    <property type="entry name" value="KH_dom_type_1_sf"/>
</dbReference>
<reference evidence="4" key="2">
    <citation type="submission" date="2022-03" db="EMBL/GenBank/DDBJ databases">
        <title>Draft title - Genomic analysis of global carrot germplasm unveils the trajectory of domestication and the origin of high carotenoid orange carrot.</title>
        <authorList>
            <person name="Iorizzo M."/>
            <person name="Ellison S."/>
            <person name="Senalik D."/>
            <person name="Macko-Podgorni A."/>
            <person name="Grzebelus D."/>
            <person name="Bostan H."/>
            <person name="Rolling W."/>
            <person name="Curaba J."/>
            <person name="Simon P."/>
        </authorList>
    </citation>
    <scope>NUCLEOTIDE SEQUENCE</scope>
    <source>
        <tissue evidence="4">Leaf</tissue>
    </source>
</reference>
<dbReference type="Proteomes" id="UP000077755">
    <property type="component" value="Chromosome 3"/>
</dbReference>
<feature type="domain" description="K Homology" evidence="3">
    <location>
        <begin position="99"/>
        <end position="177"/>
    </location>
</feature>
<proteinExistence type="predicted"/>
<sequence length="540" mass="59366">MEDPYRTTTIRLLCNTKTAGGVIGHLGHYIKQLVRTTGAKIKLQEPHFKCCERVISVTGTLHQDRSIMLGGEKWKMSQLQEALLRVFERVLEMEGSEREIVGCRVLAGPGQVAGVIGVAGSVITKIEKRCGTKIRIFSTSQLQGCADAGDELIQITGEAVAVKQTLLAVSWRLQEMKPRGVVLNHMSSEEKGRVLVSQEYTSKVVTYRLLCSRKVAGGLIGVGGGLVKCLEVETGASIRISKPLATPTERIATITARESPESFPSAQNAVMRIFSRSVELDNEMDPGSSLHTERAITAQLIVDSNQVSFLLDSEGMISSDIRNTNGVEMQLSWGSIVEKNAAKSDYILQISGLYENVRNALLQVTSRLRNLFFSTIISNAAEHVQNCCSVDSNFTSSDREKAVYCGSDDLICFSSADPDMNITLEMNRLGFLNEVKGRQFTNKSIKTKRSLLEWMKNHIFVEFAVSTNSIEVFEVPEQALNCIYGERGSNLSRMKQISGASIVVEDPCAGKSYRNVIISGTLHSIMVARSLLQAFVLPQL</sequence>
<keyword evidence="1" id="KW-0677">Repeat</keyword>
<keyword evidence="2" id="KW-0694">RNA-binding</keyword>
<dbReference type="EMBL" id="CP093345">
    <property type="protein sequence ID" value="WOG93882.1"/>
    <property type="molecule type" value="Genomic_DNA"/>
</dbReference>
<feature type="domain" description="K Homology" evidence="3">
    <location>
        <begin position="6"/>
        <end position="88"/>
    </location>
</feature>
<dbReference type="SMART" id="SM00322">
    <property type="entry name" value="KH"/>
    <property type="match status" value="5"/>
</dbReference>
<gene>
    <name evidence="4" type="ORF">DCAR_0313170</name>
</gene>
<evidence type="ECO:0000313" key="4">
    <source>
        <dbReference type="EMBL" id="WOG93882.1"/>
    </source>
</evidence>
<keyword evidence="5" id="KW-1185">Reference proteome</keyword>
<dbReference type="InterPro" id="IPR004088">
    <property type="entry name" value="KH_dom_type_1"/>
</dbReference>
<evidence type="ECO:0000313" key="5">
    <source>
        <dbReference type="Proteomes" id="UP000077755"/>
    </source>
</evidence>
<dbReference type="Pfam" id="PF00013">
    <property type="entry name" value="KH_1"/>
    <property type="match status" value="4"/>
</dbReference>
<dbReference type="PANTHER" id="PTHR10288">
    <property type="entry name" value="KH DOMAIN CONTAINING RNA BINDING PROTEIN"/>
    <property type="match status" value="1"/>
</dbReference>
<dbReference type="AlphaFoldDB" id="A0AAF0WQG3"/>
<dbReference type="InterPro" id="IPR004087">
    <property type="entry name" value="KH_dom"/>
</dbReference>
<feature type="domain" description="K Homology" evidence="3">
    <location>
        <begin position="294"/>
        <end position="369"/>
    </location>
</feature>
<feature type="domain" description="K Homology" evidence="3">
    <location>
        <begin position="203"/>
        <end position="275"/>
    </location>
</feature>
<dbReference type="PROSITE" id="PS50084">
    <property type="entry name" value="KH_TYPE_1"/>
    <property type="match status" value="5"/>
</dbReference>
<evidence type="ECO:0000256" key="2">
    <source>
        <dbReference type="PROSITE-ProRule" id="PRU00117"/>
    </source>
</evidence>
<organism evidence="4 5">
    <name type="scientific">Daucus carota subsp. sativus</name>
    <name type="common">Carrot</name>
    <dbReference type="NCBI Taxonomy" id="79200"/>
    <lineage>
        <taxon>Eukaryota</taxon>
        <taxon>Viridiplantae</taxon>
        <taxon>Streptophyta</taxon>
        <taxon>Embryophyta</taxon>
        <taxon>Tracheophyta</taxon>
        <taxon>Spermatophyta</taxon>
        <taxon>Magnoliopsida</taxon>
        <taxon>eudicotyledons</taxon>
        <taxon>Gunneridae</taxon>
        <taxon>Pentapetalae</taxon>
        <taxon>asterids</taxon>
        <taxon>campanulids</taxon>
        <taxon>Apiales</taxon>
        <taxon>Apiaceae</taxon>
        <taxon>Apioideae</taxon>
        <taxon>Scandiceae</taxon>
        <taxon>Daucinae</taxon>
        <taxon>Daucus</taxon>
        <taxon>Daucus sect. Daucus</taxon>
    </lineage>
</organism>
<reference evidence="4" key="1">
    <citation type="journal article" date="2016" name="Nat. Genet.">
        <title>A high-quality carrot genome assembly provides new insights into carotenoid accumulation and asterid genome evolution.</title>
        <authorList>
            <person name="Iorizzo M."/>
            <person name="Ellison S."/>
            <person name="Senalik D."/>
            <person name="Zeng P."/>
            <person name="Satapoomin P."/>
            <person name="Huang J."/>
            <person name="Bowman M."/>
            <person name="Iovene M."/>
            <person name="Sanseverino W."/>
            <person name="Cavagnaro P."/>
            <person name="Yildiz M."/>
            <person name="Macko-Podgorni A."/>
            <person name="Moranska E."/>
            <person name="Grzebelus E."/>
            <person name="Grzebelus D."/>
            <person name="Ashrafi H."/>
            <person name="Zheng Z."/>
            <person name="Cheng S."/>
            <person name="Spooner D."/>
            <person name="Van Deynze A."/>
            <person name="Simon P."/>
        </authorList>
    </citation>
    <scope>NUCLEOTIDE SEQUENCE</scope>
    <source>
        <tissue evidence="4">Leaf</tissue>
    </source>
</reference>
<evidence type="ECO:0000256" key="1">
    <source>
        <dbReference type="ARBA" id="ARBA00022737"/>
    </source>
</evidence>
<protein>
    <recommendedName>
        <fullName evidence="3">K Homology domain-containing protein</fullName>
    </recommendedName>
</protein>
<name>A0AAF0WQG3_DAUCS</name>
<dbReference type="SUPFAM" id="SSF54791">
    <property type="entry name" value="Eukaryotic type KH-domain (KH-domain type I)"/>
    <property type="match status" value="5"/>
</dbReference>
<dbReference type="Gene3D" id="3.30.1370.10">
    <property type="entry name" value="K Homology domain, type 1"/>
    <property type="match status" value="5"/>
</dbReference>
<feature type="domain" description="K Homology" evidence="3">
    <location>
        <begin position="467"/>
        <end position="537"/>
    </location>
</feature>